<evidence type="ECO:0000313" key="2">
    <source>
        <dbReference type="EMBL" id="MBE4749692.1"/>
    </source>
</evidence>
<comment type="caution">
    <text evidence="2">The sequence shown here is derived from an EMBL/GenBank/DDBJ whole genome shotgun (WGS) entry which is preliminary data.</text>
</comment>
<evidence type="ECO:0000256" key="1">
    <source>
        <dbReference type="SAM" id="Phobius"/>
    </source>
</evidence>
<evidence type="ECO:0000313" key="3">
    <source>
        <dbReference type="Proteomes" id="UP001516472"/>
    </source>
</evidence>
<reference evidence="2 3" key="1">
    <citation type="submission" date="2020-02" db="EMBL/GenBank/DDBJ databases">
        <authorList>
            <person name="Babadi Z.K."/>
            <person name="Risdian C."/>
            <person name="Ebrahimipour G.H."/>
            <person name="Wink J."/>
        </authorList>
    </citation>
    <scope>NUCLEOTIDE SEQUENCE [LARGE SCALE GENOMIC DNA]</scope>
    <source>
        <strain evidence="2 3">ZKHCc1 1396</strain>
    </source>
</reference>
<gene>
    <name evidence="2" type="ORF">G4177_16125</name>
</gene>
<dbReference type="Proteomes" id="UP001516472">
    <property type="component" value="Unassembled WGS sequence"/>
</dbReference>
<feature type="transmembrane region" description="Helical" evidence="1">
    <location>
        <begin position="269"/>
        <end position="291"/>
    </location>
</feature>
<keyword evidence="1" id="KW-0472">Membrane</keyword>
<keyword evidence="3" id="KW-1185">Reference proteome</keyword>
<proteinExistence type="predicted"/>
<name>A0ABR9PPA8_9BACT</name>
<keyword evidence="1" id="KW-0812">Transmembrane</keyword>
<keyword evidence="1" id="KW-1133">Transmembrane helix</keyword>
<protein>
    <submittedName>
        <fullName evidence="2">Uncharacterized protein</fullName>
    </submittedName>
</protein>
<sequence length="295" mass="31216">MQGKRLTGPVEALRNLSLSLARLAASEAATGAVHGSAEGLRKEMPELDGQLRALLQDVLTVLGRLAHEAAEREHVAPADAAHLLAGAAMEGALKALEREWNDGGLPLHAFMVRINHLFDEALEFAHSRTDEIRKPGERAQAMSRGVVKAAMEQLHEAVPLLLEDARALAPLGEEVASRVGQGLVRGMAAGLREELASSPAVSRDALVASLEEFAQRAASATVRGAGSALEEEGLRWREAPAEGRPLRRVGRDFTAGVLEALGSRLRRPLLAMAGAGSALVVVTVLAARWGAGHPR</sequence>
<accession>A0ABR9PPA8</accession>
<organism evidence="2 3">
    <name type="scientific">Corallococcus soli</name>
    <dbReference type="NCBI Taxonomy" id="2710757"/>
    <lineage>
        <taxon>Bacteria</taxon>
        <taxon>Pseudomonadati</taxon>
        <taxon>Myxococcota</taxon>
        <taxon>Myxococcia</taxon>
        <taxon>Myxococcales</taxon>
        <taxon>Cystobacterineae</taxon>
        <taxon>Myxococcaceae</taxon>
        <taxon>Corallococcus</taxon>
    </lineage>
</organism>
<dbReference type="RefSeq" id="WP_193349128.1">
    <property type="nucleotide sequence ID" value="NZ_CBCSIP010000046.1"/>
</dbReference>
<dbReference type="EMBL" id="JAAIYO010000004">
    <property type="protein sequence ID" value="MBE4749692.1"/>
    <property type="molecule type" value="Genomic_DNA"/>
</dbReference>